<comment type="similarity">
    <text evidence="1">Belongs to the sulfatase family.</text>
</comment>
<dbReference type="Proteomes" id="UP000265631">
    <property type="component" value="Unassembled WGS sequence"/>
</dbReference>
<evidence type="ECO:0000259" key="3">
    <source>
        <dbReference type="Pfam" id="PF00884"/>
    </source>
</evidence>
<dbReference type="PANTHER" id="PTHR43108:SF8">
    <property type="entry name" value="SD21168P"/>
    <property type="match status" value="1"/>
</dbReference>
<feature type="domain" description="Sulfatase N-terminal" evidence="3">
    <location>
        <begin position="37"/>
        <end position="133"/>
    </location>
</feature>
<dbReference type="STRING" id="2594813.A0A395M691"/>
<evidence type="ECO:0000256" key="2">
    <source>
        <dbReference type="SAM" id="SignalP"/>
    </source>
</evidence>
<gene>
    <name evidence="4" type="ORF">FIE12Z_12436</name>
</gene>
<evidence type="ECO:0000256" key="1">
    <source>
        <dbReference type="ARBA" id="ARBA00008779"/>
    </source>
</evidence>
<dbReference type="InterPro" id="IPR000917">
    <property type="entry name" value="Sulfatase_N"/>
</dbReference>
<keyword evidence="2" id="KW-0732">Signal</keyword>
<feature type="chain" id="PRO_5017431564" evidence="2">
    <location>
        <begin position="20"/>
        <end position="505"/>
    </location>
</feature>
<name>A0A395M691_9HYPO</name>
<dbReference type="SUPFAM" id="SSF53649">
    <property type="entry name" value="Alkaline phosphatase-like"/>
    <property type="match status" value="1"/>
</dbReference>
<keyword evidence="5" id="KW-1185">Reference proteome</keyword>
<dbReference type="EMBL" id="PXXK01000591">
    <property type="protein sequence ID" value="RFN43346.1"/>
    <property type="molecule type" value="Genomic_DNA"/>
</dbReference>
<dbReference type="GO" id="GO:0005539">
    <property type="term" value="F:glycosaminoglycan binding"/>
    <property type="evidence" value="ECO:0007669"/>
    <property type="project" value="TreeGrafter"/>
</dbReference>
<feature type="domain" description="Sulfatase N-terminal" evidence="3">
    <location>
        <begin position="158"/>
        <end position="253"/>
    </location>
</feature>
<reference evidence="4 5" key="1">
    <citation type="journal article" date="2018" name="PLoS Pathog.">
        <title>Evolution of structural diversity of trichothecenes, a family of toxins produced by plant pathogenic and entomopathogenic fungi.</title>
        <authorList>
            <person name="Proctor R.H."/>
            <person name="McCormick S.P."/>
            <person name="Kim H.S."/>
            <person name="Cardoza R.E."/>
            <person name="Stanley A.M."/>
            <person name="Lindo L."/>
            <person name="Kelly A."/>
            <person name="Brown D.W."/>
            <person name="Lee T."/>
            <person name="Vaughan M.M."/>
            <person name="Alexander N.J."/>
            <person name="Busman M."/>
            <person name="Gutierrez S."/>
        </authorList>
    </citation>
    <scope>NUCLEOTIDE SEQUENCE [LARGE SCALE GENOMIC DNA]</scope>
    <source>
        <strain evidence="4 5">NRRL 13405</strain>
    </source>
</reference>
<sequence length="505" mass="56835">MYLSLAIAWTLTSLTIAGSSNPPPPPPPPLHHGSNKPNIIMIMTDDQDRLLGSTDYQKSLHREFFDKGVESVNHYITVAQCCPSRTAFLRGQHAHNTNVTHVRSPGGNYQKFWLSGESNDYLATWMQKAGYNIGQLPRESPTSILMTKCSTANFSDMAFRRRVQGLQGVDDIIDDLFETLETRNALDNTYIIYTADNGYHIGNFRLPPGKCLPYAEDTNVPFAVRGPGIPSGIKSQQPSSHIDLAATFIDITGSPKRDIPPFLDGRSLLSEWKSANKPSKNKDTGLASGTEIINVEYWGMASIEAPYDFRFVPGSTYKTLRIVSSRFSFLYIVWCTNQVEFYNTKKDNFEIQNLVNSTDPYYKRVMSRLNAVILVTKSCEQDSCRDPWLALQPAKGYKQITNLDQAMDQSLDGWFASFPKVHFSKCTDYQIASAEVPFWPASAQYGLGQAYRNSTDYYYSPEDQNQYVKGTNRTGTEAQRYATIKDLNKVAIPLTREQLGKDLIK</sequence>
<dbReference type="AlphaFoldDB" id="A0A395M691"/>
<dbReference type="Gene3D" id="3.40.720.10">
    <property type="entry name" value="Alkaline Phosphatase, subunit A"/>
    <property type="match status" value="2"/>
</dbReference>
<dbReference type="InterPro" id="IPR017850">
    <property type="entry name" value="Alkaline_phosphatase_core_sf"/>
</dbReference>
<accession>A0A395M691</accession>
<dbReference type="GO" id="GO:0008449">
    <property type="term" value="F:N-acetylglucosamine-6-sulfatase activity"/>
    <property type="evidence" value="ECO:0007669"/>
    <property type="project" value="TreeGrafter"/>
</dbReference>
<organism evidence="4 5">
    <name type="scientific">Fusarium flagelliforme</name>
    <dbReference type="NCBI Taxonomy" id="2675880"/>
    <lineage>
        <taxon>Eukaryota</taxon>
        <taxon>Fungi</taxon>
        <taxon>Dikarya</taxon>
        <taxon>Ascomycota</taxon>
        <taxon>Pezizomycotina</taxon>
        <taxon>Sordariomycetes</taxon>
        <taxon>Hypocreomycetidae</taxon>
        <taxon>Hypocreales</taxon>
        <taxon>Nectriaceae</taxon>
        <taxon>Fusarium</taxon>
        <taxon>Fusarium incarnatum-equiseti species complex</taxon>
    </lineage>
</organism>
<feature type="signal peptide" evidence="2">
    <location>
        <begin position="1"/>
        <end position="19"/>
    </location>
</feature>
<proteinExistence type="inferred from homology"/>
<evidence type="ECO:0000313" key="4">
    <source>
        <dbReference type="EMBL" id="RFN43346.1"/>
    </source>
</evidence>
<protein>
    <submittedName>
        <fullName evidence="4">Putative arylsulfatase protein</fullName>
    </submittedName>
</protein>
<evidence type="ECO:0000313" key="5">
    <source>
        <dbReference type="Proteomes" id="UP000265631"/>
    </source>
</evidence>
<comment type="caution">
    <text evidence="4">The sequence shown here is derived from an EMBL/GenBank/DDBJ whole genome shotgun (WGS) entry which is preliminary data.</text>
</comment>
<dbReference type="Pfam" id="PF00884">
    <property type="entry name" value="Sulfatase"/>
    <property type="match status" value="2"/>
</dbReference>
<dbReference type="PANTHER" id="PTHR43108">
    <property type="entry name" value="N-ACETYLGLUCOSAMINE-6-SULFATASE FAMILY MEMBER"/>
    <property type="match status" value="1"/>
</dbReference>